<dbReference type="Gene3D" id="3.20.20.60">
    <property type="entry name" value="Phosphoenolpyruvate-binding domains"/>
    <property type="match status" value="1"/>
</dbReference>
<organism evidence="1">
    <name type="scientific">marine metagenome</name>
    <dbReference type="NCBI Taxonomy" id="408172"/>
    <lineage>
        <taxon>unclassified sequences</taxon>
        <taxon>metagenomes</taxon>
        <taxon>ecological metagenomes</taxon>
    </lineage>
</organism>
<evidence type="ECO:0000313" key="1">
    <source>
        <dbReference type="EMBL" id="SVD80504.1"/>
    </source>
</evidence>
<reference evidence="1" key="1">
    <citation type="submission" date="2018-05" db="EMBL/GenBank/DDBJ databases">
        <authorList>
            <person name="Lanie J.A."/>
            <person name="Ng W.-L."/>
            <person name="Kazmierczak K.M."/>
            <person name="Andrzejewski T.M."/>
            <person name="Davidsen T.M."/>
            <person name="Wayne K.J."/>
            <person name="Tettelin H."/>
            <person name="Glass J.I."/>
            <person name="Rusch D."/>
            <person name="Podicherti R."/>
            <person name="Tsui H.-C.T."/>
            <person name="Winkler M.E."/>
        </authorList>
    </citation>
    <scope>NUCLEOTIDE SEQUENCE</scope>
</reference>
<dbReference type="PANTHER" id="PTHR42905">
    <property type="entry name" value="PHOSPHOENOLPYRUVATE CARBOXYLASE"/>
    <property type="match status" value="1"/>
</dbReference>
<gene>
    <name evidence="1" type="ORF">METZ01_LOCUS433358</name>
</gene>
<dbReference type="GO" id="GO:0003824">
    <property type="term" value="F:catalytic activity"/>
    <property type="evidence" value="ECO:0007669"/>
    <property type="project" value="InterPro"/>
</dbReference>
<dbReference type="AlphaFoldDB" id="A0A382YBC1"/>
<dbReference type="SUPFAM" id="SSF51621">
    <property type="entry name" value="Phosphoenolpyruvate/pyruvate domain"/>
    <property type="match status" value="1"/>
</dbReference>
<dbReference type="PANTHER" id="PTHR42905:SF5">
    <property type="entry name" value="CARBOXYVINYL-CARBOXYPHOSPHONATE PHOSPHORYLMUTASE, CHLOROPLASTIC"/>
    <property type="match status" value="1"/>
</dbReference>
<dbReference type="EMBL" id="UINC01174400">
    <property type="protein sequence ID" value="SVD80504.1"/>
    <property type="molecule type" value="Genomic_DNA"/>
</dbReference>
<sequence>HYLETGIDVLFVEALTSTGQMRLVNERFSPRIPLMANMVEGGKTPLMSSQKLEEIGYSLVIFPGGYVRATAKLATRYFESLKKNGTTEPFLEEMLNFNQLQSLLGTDEILNQGKAYE</sequence>
<evidence type="ECO:0008006" key="2">
    <source>
        <dbReference type="Google" id="ProtNLM"/>
    </source>
</evidence>
<proteinExistence type="predicted"/>
<protein>
    <recommendedName>
        <fullName evidence="2">Carboxyvinyl-carboxyphosphonate phosphorylmutase</fullName>
    </recommendedName>
</protein>
<accession>A0A382YBC1</accession>
<dbReference type="InterPro" id="IPR040442">
    <property type="entry name" value="Pyrv_kinase-like_dom_sf"/>
</dbReference>
<feature type="non-terminal residue" evidence="1">
    <location>
        <position position="1"/>
    </location>
</feature>
<name>A0A382YBC1_9ZZZZ</name>
<dbReference type="InterPro" id="IPR015813">
    <property type="entry name" value="Pyrv/PenolPyrv_kinase-like_dom"/>
</dbReference>